<keyword evidence="1 4" id="KW-0378">Hydrolase</keyword>
<accession>A0A6J4URQ5</accession>
<evidence type="ECO:0000256" key="5">
    <source>
        <dbReference type="SAM" id="MobiDB-lite"/>
    </source>
</evidence>
<evidence type="ECO:0000259" key="6">
    <source>
        <dbReference type="PROSITE" id="PS51635"/>
    </source>
</evidence>
<dbReference type="GO" id="GO:0016042">
    <property type="term" value="P:lipid catabolic process"/>
    <property type="evidence" value="ECO:0007669"/>
    <property type="project" value="UniProtKB-UniRule"/>
</dbReference>
<dbReference type="Gene3D" id="3.40.1090.10">
    <property type="entry name" value="Cytosolic phospholipase A2 catalytic domain"/>
    <property type="match status" value="2"/>
</dbReference>
<evidence type="ECO:0000256" key="3">
    <source>
        <dbReference type="ARBA" id="ARBA00023098"/>
    </source>
</evidence>
<name>A0A6J4URQ5_9BACT</name>
<dbReference type="PROSITE" id="PS51635">
    <property type="entry name" value="PNPLA"/>
    <property type="match status" value="1"/>
</dbReference>
<feature type="active site" description="Proton acceptor" evidence="4">
    <location>
        <position position="185"/>
    </location>
</feature>
<dbReference type="AlphaFoldDB" id="A0A6J4URQ5"/>
<proteinExistence type="predicted"/>
<dbReference type="InterPro" id="IPR002641">
    <property type="entry name" value="PNPLA_dom"/>
</dbReference>
<comment type="caution">
    <text evidence="4">Lacks conserved residue(s) required for the propagation of feature annotation.</text>
</comment>
<feature type="active site" description="Nucleophile" evidence="4">
    <location>
        <position position="76"/>
    </location>
</feature>
<dbReference type="PANTHER" id="PTHR14226:SF29">
    <property type="entry name" value="NEUROPATHY TARGET ESTERASE SWS"/>
    <property type="match status" value="1"/>
</dbReference>
<dbReference type="PANTHER" id="PTHR14226">
    <property type="entry name" value="NEUROPATHY TARGET ESTERASE/SWISS CHEESE D.MELANOGASTER"/>
    <property type="match status" value="1"/>
</dbReference>
<dbReference type="SUPFAM" id="SSF52151">
    <property type="entry name" value="FabD/lysophospholipase-like"/>
    <property type="match status" value="1"/>
</dbReference>
<gene>
    <name evidence="7" type="ORF">AVDCRST_MAG18-840</name>
</gene>
<dbReference type="InterPro" id="IPR016035">
    <property type="entry name" value="Acyl_Trfase/lysoPLipase"/>
</dbReference>
<dbReference type="InterPro" id="IPR050301">
    <property type="entry name" value="NTE"/>
</dbReference>
<organism evidence="7">
    <name type="scientific">uncultured Thermomicrobiales bacterium</name>
    <dbReference type="NCBI Taxonomy" id="1645740"/>
    <lineage>
        <taxon>Bacteria</taxon>
        <taxon>Pseudomonadati</taxon>
        <taxon>Thermomicrobiota</taxon>
        <taxon>Thermomicrobia</taxon>
        <taxon>Thermomicrobiales</taxon>
        <taxon>environmental samples</taxon>
    </lineage>
</organism>
<protein>
    <recommendedName>
        <fullName evidence="6">PNPLA domain-containing protein</fullName>
    </recommendedName>
</protein>
<evidence type="ECO:0000256" key="2">
    <source>
        <dbReference type="ARBA" id="ARBA00022963"/>
    </source>
</evidence>
<evidence type="ECO:0000313" key="7">
    <source>
        <dbReference type="EMBL" id="CAA9558018.1"/>
    </source>
</evidence>
<evidence type="ECO:0000256" key="1">
    <source>
        <dbReference type="ARBA" id="ARBA00022801"/>
    </source>
</evidence>
<dbReference type="GO" id="GO:0016787">
    <property type="term" value="F:hydrolase activity"/>
    <property type="evidence" value="ECO:0007669"/>
    <property type="project" value="UniProtKB-UniRule"/>
</dbReference>
<keyword evidence="3 4" id="KW-0443">Lipid metabolism</keyword>
<feature type="domain" description="PNPLA" evidence="6">
    <location>
        <begin position="43"/>
        <end position="198"/>
    </location>
</feature>
<dbReference type="EMBL" id="CADCWN010000057">
    <property type="protein sequence ID" value="CAA9558018.1"/>
    <property type="molecule type" value="Genomic_DNA"/>
</dbReference>
<keyword evidence="2 4" id="KW-0442">Lipid degradation</keyword>
<feature type="short sequence motif" description="GXSXG" evidence="4">
    <location>
        <begin position="74"/>
        <end position="78"/>
    </location>
</feature>
<dbReference type="Pfam" id="PF01734">
    <property type="entry name" value="Patatin"/>
    <property type="match status" value="1"/>
</dbReference>
<evidence type="ECO:0000256" key="4">
    <source>
        <dbReference type="PROSITE-ProRule" id="PRU01161"/>
    </source>
</evidence>
<sequence>MAGAWGSSSPRDDERGGSDGGAGDQDSRASVRAAVPAAPRIGLALSSGGARGFAHVGVIKALREAGFSIVNVAGSSMGGIIAAGYAVRGDVVELERRVLDFRARDYSRRILPIMDPTRLTAFLDDFLEGASFADCAVPLRIVATDLRARAAATLDEGSVALAAFASSAMPFLHRPVPWQDRLLADGSLSCVLPLAQANTGEVDLVIGSLVSRHLPALNSFTVGLARTAGGAIRGWGRPYIDFFRERAPQLPWPSIATESTIPTVVLTPHLVQIGPLDFGRMRDATTAGEEAVAMRLDEIRAILEGARTARG</sequence>
<feature type="region of interest" description="Disordered" evidence="5">
    <location>
        <begin position="1"/>
        <end position="29"/>
    </location>
</feature>
<reference evidence="7" key="1">
    <citation type="submission" date="2020-02" db="EMBL/GenBank/DDBJ databases">
        <authorList>
            <person name="Meier V. D."/>
        </authorList>
    </citation>
    <scope>NUCLEOTIDE SEQUENCE</scope>
    <source>
        <strain evidence="7">AVDCRST_MAG18</strain>
    </source>
</reference>